<dbReference type="Proteomes" id="UP000019109">
    <property type="component" value="Unassembled WGS sequence"/>
</dbReference>
<dbReference type="EMBL" id="BAVR01000004">
    <property type="protein sequence ID" value="GAE87191.1"/>
    <property type="molecule type" value="Genomic_DNA"/>
</dbReference>
<evidence type="ECO:0000259" key="1">
    <source>
        <dbReference type="Pfam" id="PF01243"/>
    </source>
</evidence>
<protein>
    <submittedName>
        <fullName evidence="2">General stress protein</fullName>
    </submittedName>
</protein>
<dbReference type="OrthoDB" id="1954371at2"/>
<feature type="domain" description="Pyridoxamine 5'-phosphate oxidase N-terminal" evidence="1">
    <location>
        <begin position="21"/>
        <end position="126"/>
    </location>
</feature>
<dbReference type="Pfam" id="PF01243">
    <property type="entry name" value="PNPOx_N"/>
    <property type="match status" value="1"/>
</dbReference>
<gene>
    <name evidence="2" type="ORF">JCM21531_542</name>
</gene>
<dbReference type="InterPro" id="IPR012349">
    <property type="entry name" value="Split_barrel_FMN-bd"/>
</dbReference>
<dbReference type="Gene3D" id="2.30.110.10">
    <property type="entry name" value="Electron Transport, Fmn-binding Protein, Chain A"/>
    <property type="match status" value="1"/>
</dbReference>
<keyword evidence="3" id="KW-1185">Reference proteome</keyword>
<dbReference type="PANTHER" id="PTHR34818:SF1">
    <property type="entry name" value="PROTEIN BLI-3"/>
    <property type="match status" value="1"/>
</dbReference>
<name>W4V1T9_9FIRM</name>
<dbReference type="RefSeq" id="WP_054846964.1">
    <property type="nucleotide sequence ID" value="NZ_BAVR01000004.1"/>
</dbReference>
<reference evidence="2" key="1">
    <citation type="journal article" date="2014" name="Genome Announc.">
        <title>Draft Genome Sequence of Clostridium straminisolvens Strain JCM 21531T, Isolated from a Cellulose-Degrading Bacterial Community.</title>
        <authorList>
            <person name="Yuki M."/>
            <person name="Oshima K."/>
            <person name="Suda W."/>
            <person name="Sakamoto M."/>
            <person name="Kitamura K."/>
            <person name="Iida T."/>
            <person name="Hattori M."/>
            <person name="Ohkuma M."/>
        </authorList>
    </citation>
    <scope>NUCLEOTIDE SEQUENCE [LARGE SCALE GENOMIC DNA]</scope>
    <source>
        <strain evidence="2">JCM 21531</strain>
    </source>
</reference>
<comment type="caution">
    <text evidence="2">The sequence shown here is derived from an EMBL/GenBank/DDBJ whole genome shotgun (WGS) entry which is preliminary data.</text>
</comment>
<dbReference type="STRING" id="1294263.JCM21531_542"/>
<evidence type="ECO:0000313" key="3">
    <source>
        <dbReference type="Proteomes" id="UP000019109"/>
    </source>
</evidence>
<accession>W4V1T9</accession>
<dbReference type="InterPro" id="IPR052917">
    <property type="entry name" value="Stress-Dev_Protein"/>
</dbReference>
<proteinExistence type="predicted"/>
<dbReference type="PANTHER" id="PTHR34818">
    <property type="entry name" value="PROTEIN BLI-3"/>
    <property type="match status" value="1"/>
</dbReference>
<organism evidence="2 3">
    <name type="scientific">Acetivibrio straminisolvens JCM 21531</name>
    <dbReference type="NCBI Taxonomy" id="1294263"/>
    <lineage>
        <taxon>Bacteria</taxon>
        <taxon>Bacillati</taxon>
        <taxon>Bacillota</taxon>
        <taxon>Clostridia</taxon>
        <taxon>Eubacteriales</taxon>
        <taxon>Oscillospiraceae</taxon>
        <taxon>Acetivibrio</taxon>
    </lineage>
</organism>
<sequence>MNQDILKRAGEIIEKNTGEGTYCVLAQIDMDGYPTVSTITASKADGINWITFCTGLGAPKTNRIDKCNRASVCFNSDDYNITLVGEIEVLTDPEIKREMWYDGLLNHFSGPEDPSYCVLRFKSKRYNLLVDWKEARENYNKANPYEA</sequence>
<dbReference type="InterPro" id="IPR011576">
    <property type="entry name" value="Pyridox_Oxase_N"/>
</dbReference>
<dbReference type="AlphaFoldDB" id="W4V1T9"/>
<dbReference type="SUPFAM" id="SSF50475">
    <property type="entry name" value="FMN-binding split barrel"/>
    <property type="match status" value="1"/>
</dbReference>
<evidence type="ECO:0000313" key="2">
    <source>
        <dbReference type="EMBL" id="GAE87191.1"/>
    </source>
</evidence>